<protein>
    <submittedName>
        <fullName evidence="3">ATPase</fullName>
    </submittedName>
</protein>
<keyword evidence="4" id="KW-1185">Reference proteome</keyword>
<dbReference type="Proteomes" id="UP000056905">
    <property type="component" value="Chromosome"/>
</dbReference>
<dbReference type="KEGG" id="chq:AQ619_06385"/>
<dbReference type="EMBL" id="CP013002">
    <property type="protein sequence ID" value="ALL13010.1"/>
    <property type="molecule type" value="Genomic_DNA"/>
</dbReference>
<feature type="domain" description="Activator of Hsp90 ATPase homologue 1/2-like C-terminal" evidence="2">
    <location>
        <begin position="12"/>
        <end position="126"/>
    </location>
</feature>
<dbReference type="AlphaFoldDB" id="A0A0N7JHC5"/>
<evidence type="ECO:0000256" key="1">
    <source>
        <dbReference type="ARBA" id="ARBA00006817"/>
    </source>
</evidence>
<accession>A0A0N7JHC5</accession>
<dbReference type="RefSeq" id="WP_062145585.1">
    <property type="nucleotide sequence ID" value="NZ_CP013002.1"/>
</dbReference>
<comment type="similarity">
    <text evidence="1">Belongs to the AHA1 family.</text>
</comment>
<evidence type="ECO:0000313" key="4">
    <source>
        <dbReference type="Proteomes" id="UP000056905"/>
    </source>
</evidence>
<gene>
    <name evidence="3" type="ORF">AQ619_06385</name>
</gene>
<evidence type="ECO:0000313" key="3">
    <source>
        <dbReference type="EMBL" id="ALL13010.1"/>
    </source>
</evidence>
<dbReference type="Gene3D" id="3.30.530.20">
    <property type="match status" value="1"/>
</dbReference>
<name>A0A0N7JHC5_9CAUL</name>
<organism evidence="3 4">
    <name type="scientific">Caulobacter henricii</name>
    <dbReference type="NCBI Taxonomy" id="69395"/>
    <lineage>
        <taxon>Bacteria</taxon>
        <taxon>Pseudomonadati</taxon>
        <taxon>Pseudomonadota</taxon>
        <taxon>Alphaproteobacteria</taxon>
        <taxon>Caulobacterales</taxon>
        <taxon>Caulobacteraceae</taxon>
        <taxon>Caulobacter</taxon>
    </lineage>
</organism>
<dbReference type="STRING" id="69395.AQ619_06385"/>
<dbReference type="SUPFAM" id="SSF55961">
    <property type="entry name" value="Bet v1-like"/>
    <property type="match status" value="1"/>
</dbReference>
<proteinExistence type="inferred from homology"/>
<evidence type="ECO:0000259" key="2">
    <source>
        <dbReference type="Pfam" id="PF08327"/>
    </source>
</evidence>
<sequence>MSSRVVVALRIKAPPIRVFEAFTREIATWWRPNTLFTFTPRSPGVMAFEDGEGGLRLVERLASGKVFEVGRVRAWEPGQRLVVGWRQATFAPGMDTEVEVRFEAVEDGTRVTVEHRGWDSVPAEHVARHRFPDGLFLRRHGEWWRDLLEGLAVVALDRQQGPAGENAS</sequence>
<dbReference type="OrthoDB" id="793407at2"/>
<dbReference type="Pfam" id="PF08327">
    <property type="entry name" value="AHSA1"/>
    <property type="match status" value="1"/>
</dbReference>
<dbReference type="InterPro" id="IPR023393">
    <property type="entry name" value="START-like_dom_sf"/>
</dbReference>
<reference evidence="3 4" key="1">
    <citation type="submission" date="2015-10" db="EMBL/GenBank/DDBJ databases">
        <title>Conservation of the essential genome among Caulobacter and Brevundimonas species.</title>
        <authorList>
            <person name="Scott D."/>
            <person name="Ely B."/>
        </authorList>
    </citation>
    <scope>NUCLEOTIDE SEQUENCE [LARGE SCALE GENOMIC DNA]</scope>
    <source>
        <strain evidence="3 4">CB4</strain>
    </source>
</reference>
<dbReference type="InterPro" id="IPR013538">
    <property type="entry name" value="ASHA1/2-like_C"/>
</dbReference>